<dbReference type="InParanoid" id="A0A0V0QUR2"/>
<keyword evidence="2 3" id="KW-0040">ANK repeat</keyword>
<dbReference type="Pfam" id="PF12796">
    <property type="entry name" value="Ank_2"/>
    <property type="match status" value="1"/>
</dbReference>
<dbReference type="InterPro" id="IPR036770">
    <property type="entry name" value="Ankyrin_rpt-contain_sf"/>
</dbReference>
<dbReference type="PANTHER" id="PTHR24180:SF45">
    <property type="entry name" value="POLY [ADP-RIBOSE] POLYMERASE TANKYRASE"/>
    <property type="match status" value="1"/>
</dbReference>
<evidence type="ECO:0000313" key="5">
    <source>
        <dbReference type="Proteomes" id="UP000054937"/>
    </source>
</evidence>
<dbReference type="PROSITE" id="PS50088">
    <property type="entry name" value="ANK_REPEAT"/>
    <property type="match status" value="1"/>
</dbReference>
<proteinExistence type="predicted"/>
<evidence type="ECO:0000256" key="2">
    <source>
        <dbReference type="ARBA" id="ARBA00023043"/>
    </source>
</evidence>
<evidence type="ECO:0000256" key="1">
    <source>
        <dbReference type="ARBA" id="ARBA00022737"/>
    </source>
</evidence>
<dbReference type="OrthoDB" id="194358at2759"/>
<organism evidence="4 5">
    <name type="scientific">Pseudocohnilembus persalinus</name>
    <name type="common">Ciliate</name>
    <dbReference type="NCBI Taxonomy" id="266149"/>
    <lineage>
        <taxon>Eukaryota</taxon>
        <taxon>Sar</taxon>
        <taxon>Alveolata</taxon>
        <taxon>Ciliophora</taxon>
        <taxon>Intramacronucleata</taxon>
        <taxon>Oligohymenophorea</taxon>
        <taxon>Scuticociliatia</taxon>
        <taxon>Philasterida</taxon>
        <taxon>Pseudocohnilembidae</taxon>
        <taxon>Pseudocohnilembus</taxon>
    </lineage>
</organism>
<dbReference type="InterPro" id="IPR002110">
    <property type="entry name" value="Ankyrin_rpt"/>
</dbReference>
<dbReference type="SUPFAM" id="SSF48403">
    <property type="entry name" value="Ankyrin repeat"/>
    <property type="match status" value="1"/>
</dbReference>
<reference evidence="4 5" key="1">
    <citation type="journal article" date="2015" name="Sci. Rep.">
        <title>Genome of the facultative scuticociliatosis pathogen Pseudocohnilembus persalinus provides insight into its virulence through horizontal gene transfer.</title>
        <authorList>
            <person name="Xiong J."/>
            <person name="Wang G."/>
            <person name="Cheng J."/>
            <person name="Tian M."/>
            <person name="Pan X."/>
            <person name="Warren A."/>
            <person name="Jiang C."/>
            <person name="Yuan D."/>
            <person name="Miao W."/>
        </authorList>
    </citation>
    <scope>NUCLEOTIDE SEQUENCE [LARGE SCALE GENOMIC DNA]</scope>
    <source>
        <strain evidence="4">36N120E</strain>
    </source>
</reference>
<evidence type="ECO:0000256" key="3">
    <source>
        <dbReference type="PROSITE-ProRule" id="PRU00023"/>
    </source>
</evidence>
<dbReference type="AlphaFoldDB" id="A0A0V0QUR2"/>
<dbReference type="SMART" id="SM00248">
    <property type="entry name" value="ANK"/>
    <property type="match status" value="4"/>
</dbReference>
<dbReference type="OMA" id="TTEDHEY"/>
<dbReference type="InterPro" id="IPR051637">
    <property type="entry name" value="Ank_repeat_dom-contain_49"/>
</dbReference>
<keyword evidence="5" id="KW-1185">Reference proteome</keyword>
<feature type="repeat" description="ANK" evidence="3">
    <location>
        <begin position="110"/>
        <end position="142"/>
    </location>
</feature>
<protein>
    <submittedName>
        <fullName evidence="4">Ankyrin repeat-containing domain</fullName>
    </submittedName>
</protein>
<dbReference type="EMBL" id="LDAU01000102">
    <property type="protein sequence ID" value="KRX05937.1"/>
    <property type="molecule type" value="Genomic_DNA"/>
</dbReference>
<keyword evidence="1" id="KW-0677">Repeat</keyword>
<name>A0A0V0QUR2_PSEPJ</name>
<gene>
    <name evidence="4" type="ORF">PPERSA_01015</name>
</gene>
<sequence>MEQKNNTNNQPTADNEGIKTKYEVYDENNNVITMKAEMVLLHLIQQNDFDNIKECDVLKRNLNFLEKFSDIDVDKEVSPLIAASYLGRVDIVKLLLQNPKIDPDFASKDLKHTPLTVACLSGNYEVLKLLLDAGAEVNKPTESSYTPFVFCFQRLEVESNVFENRKICLKMVDLLLQYGTDINWIVNKKKGYTLLMQLCAIKIQMNQSEKEINYEIIKFLIENGGNKNIISNKGQTAYDLCENHCNKDAIRDLLVNVQQKYFHNKAFSSVQVQNGTNGQQIQKPLKPMVNVGKTSHKRSKSLASYLVLCNK</sequence>
<accession>A0A0V0QUR2</accession>
<dbReference type="Gene3D" id="1.25.40.20">
    <property type="entry name" value="Ankyrin repeat-containing domain"/>
    <property type="match status" value="1"/>
</dbReference>
<comment type="caution">
    <text evidence="4">The sequence shown here is derived from an EMBL/GenBank/DDBJ whole genome shotgun (WGS) entry which is preliminary data.</text>
</comment>
<dbReference type="PROSITE" id="PS50297">
    <property type="entry name" value="ANK_REP_REGION"/>
    <property type="match status" value="1"/>
</dbReference>
<dbReference type="PANTHER" id="PTHR24180">
    <property type="entry name" value="CYCLIN-DEPENDENT KINASE INHIBITOR 2C-RELATED"/>
    <property type="match status" value="1"/>
</dbReference>
<dbReference type="Proteomes" id="UP000054937">
    <property type="component" value="Unassembled WGS sequence"/>
</dbReference>
<evidence type="ECO:0000313" key="4">
    <source>
        <dbReference type="EMBL" id="KRX05937.1"/>
    </source>
</evidence>